<evidence type="ECO:0000313" key="1">
    <source>
        <dbReference type="EMBL" id="KAJ8888854.1"/>
    </source>
</evidence>
<gene>
    <name evidence="1" type="ORF">PR048_008348</name>
</gene>
<evidence type="ECO:0000313" key="2">
    <source>
        <dbReference type="Proteomes" id="UP001159363"/>
    </source>
</evidence>
<dbReference type="Proteomes" id="UP001159363">
    <property type="component" value="Chromosome 3"/>
</dbReference>
<sequence>MHLDVHLENGQIINFNPEDNVEIGVENPRNTTLMFWHIALLTNKVAHFRLDDGRFPLLATQAFSEAMFLEEDPRRSRALQTHQAACLAFCLLENDNHWHETLTEASLRCGAPKLRELFANMLVFCNISNPLALWESFRENFSEDLIRDFTRHPDININTHMPEINNHTLILLQDVVVSLSNKTINKFGLPAPQITSQFTINR</sequence>
<organism evidence="1 2">
    <name type="scientific">Dryococelus australis</name>
    <dbReference type="NCBI Taxonomy" id="614101"/>
    <lineage>
        <taxon>Eukaryota</taxon>
        <taxon>Metazoa</taxon>
        <taxon>Ecdysozoa</taxon>
        <taxon>Arthropoda</taxon>
        <taxon>Hexapoda</taxon>
        <taxon>Insecta</taxon>
        <taxon>Pterygota</taxon>
        <taxon>Neoptera</taxon>
        <taxon>Polyneoptera</taxon>
        <taxon>Phasmatodea</taxon>
        <taxon>Verophasmatodea</taxon>
        <taxon>Anareolatae</taxon>
        <taxon>Phasmatidae</taxon>
        <taxon>Eurycanthinae</taxon>
        <taxon>Dryococelus</taxon>
    </lineage>
</organism>
<protein>
    <submittedName>
        <fullName evidence="1">Uncharacterized protein</fullName>
    </submittedName>
</protein>
<name>A0ABQ9HWV4_9NEOP</name>
<proteinExistence type="predicted"/>
<dbReference type="EMBL" id="JARBHB010000003">
    <property type="protein sequence ID" value="KAJ8888854.1"/>
    <property type="molecule type" value="Genomic_DNA"/>
</dbReference>
<comment type="caution">
    <text evidence="1">The sequence shown here is derived from an EMBL/GenBank/DDBJ whole genome shotgun (WGS) entry which is preliminary data.</text>
</comment>
<accession>A0ABQ9HWV4</accession>
<keyword evidence="2" id="KW-1185">Reference proteome</keyword>
<reference evidence="1 2" key="1">
    <citation type="submission" date="2023-02" db="EMBL/GenBank/DDBJ databases">
        <title>LHISI_Scaffold_Assembly.</title>
        <authorList>
            <person name="Stuart O.P."/>
            <person name="Cleave R."/>
            <person name="Magrath M.J.L."/>
            <person name="Mikheyev A.S."/>
        </authorList>
    </citation>
    <scope>NUCLEOTIDE SEQUENCE [LARGE SCALE GENOMIC DNA]</scope>
    <source>
        <strain evidence="1">Daus_M_001</strain>
        <tissue evidence="1">Leg muscle</tissue>
    </source>
</reference>